<dbReference type="Proteomes" id="UP001237105">
    <property type="component" value="Unassembled WGS sequence"/>
</dbReference>
<accession>A0ABT6SSX9</accession>
<keyword evidence="1" id="KW-0472">Membrane</keyword>
<sequence length="93" mass="9367">MNKVRSGSAAAWIHALASLAVGAAALLTLGVNWFDATTAGVVAIAVALVGLVREAQHGDRARRRHVHLAGLLLGLAAACVGQLAPGILGLLTL</sequence>
<dbReference type="RefSeq" id="WP_282534593.1">
    <property type="nucleotide sequence ID" value="NZ_JASCIS010000007.1"/>
</dbReference>
<comment type="caution">
    <text evidence="2">The sequence shown here is derived from an EMBL/GenBank/DDBJ whole genome shotgun (WGS) entry which is preliminary data.</text>
</comment>
<name>A0ABT6SSX9_9ACTN</name>
<reference evidence="2 3" key="1">
    <citation type="submission" date="2023-05" db="EMBL/GenBank/DDBJ databases">
        <title>Draft genome sequence of Streptomyces sp. B-S-A12 isolated from a cave soil in Thailand.</title>
        <authorList>
            <person name="Chamroensaksri N."/>
            <person name="Muangham S."/>
        </authorList>
    </citation>
    <scope>NUCLEOTIDE SEQUENCE [LARGE SCALE GENOMIC DNA]</scope>
    <source>
        <strain evidence="2 3">B-S-A12</strain>
    </source>
</reference>
<dbReference type="EMBL" id="JASCIS010000007">
    <property type="protein sequence ID" value="MDI3418676.1"/>
    <property type="molecule type" value="Genomic_DNA"/>
</dbReference>
<gene>
    <name evidence="2" type="ORF">QIT00_08885</name>
</gene>
<feature type="transmembrane region" description="Helical" evidence="1">
    <location>
        <begin position="65"/>
        <end position="91"/>
    </location>
</feature>
<keyword evidence="1" id="KW-0812">Transmembrane</keyword>
<evidence type="ECO:0000256" key="1">
    <source>
        <dbReference type="SAM" id="Phobius"/>
    </source>
</evidence>
<feature type="transmembrane region" description="Helical" evidence="1">
    <location>
        <begin position="33"/>
        <end position="53"/>
    </location>
</feature>
<evidence type="ECO:0000313" key="2">
    <source>
        <dbReference type="EMBL" id="MDI3418676.1"/>
    </source>
</evidence>
<proteinExistence type="predicted"/>
<keyword evidence="3" id="KW-1185">Reference proteome</keyword>
<protein>
    <recommendedName>
        <fullName evidence="4">DUF4190 domain-containing protein</fullName>
    </recommendedName>
</protein>
<organism evidence="2 3">
    <name type="scientific">Streptomyces luteolus</name>
    <dbReference type="NCBI Taxonomy" id="3043615"/>
    <lineage>
        <taxon>Bacteria</taxon>
        <taxon>Bacillati</taxon>
        <taxon>Actinomycetota</taxon>
        <taxon>Actinomycetes</taxon>
        <taxon>Kitasatosporales</taxon>
        <taxon>Streptomycetaceae</taxon>
        <taxon>Streptomyces</taxon>
    </lineage>
</organism>
<keyword evidence="1" id="KW-1133">Transmembrane helix</keyword>
<evidence type="ECO:0008006" key="4">
    <source>
        <dbReference type="Google" id="ProtNLM"/>
    </source>
</evidence>
<evidence type="ECO:0000313" key="3">
    <source>
        <dbReference type="Proteomes" id="UP001237105"/>
    </source>
</evidence>